<sequence>MDHLFRRTPTDSHSSSFPWVMWYIWKVRNDKIHENIDRDPRDTLKLADNEANAWTLAQLEMVKDASPRQSAESEVINNTWYRCFIDGSWKESDNYSGLGWFCTLQGEDEPTMGAANLRRSLTCLHTEVEALVWAMRCMIGQDKREVSFYTDCSDLVKMVSSPTEWPAFSTYLEAIQSDKDEFDFFSLSLISRRVNSKADKLARNVRTQPHLITYVNNIPPNWLL</sequence>
<feature type="domain" description="RNase H type-1" evidence="1">
    <location>
        <begin position="85"/>
        <end position="204"/>
    </location>
</feature>
<protein>
    <submittedName>
        <fullName evidence="2">Ribonuclease H-like superfamily</fullName>
    </submittedName>
</protein>
<dbReference type="InterPro" id="IPR002156">
    <property type="entry name" value="RNaseH_domain"/>
</dbReference>
<keyword evidence="3" id="KW-1185">Reference proteome</keyword>
<reference evidence="2 3" key="1">
    <citation type="submission" date="2020-12" db="EMBL/GenBank/DDBJ databases">
        <title>Concerted genomic and epigenomic changes stabilize Arabidopsis allopolyploids.</title>
        <authorList>
            <person name="Chen Z."/>
        </authorList>
    </citation>
    <scope>NUCLEOTIDE SEQUENCE [LARGE SCALE GENOMIC DNA]</scope>
    <source>
        <strain evidence="2">As9502</strain>
        <tissue evidence="2">Leaf</tissue>
    </source>
</reference>
<dbReference type="EMBL" id="JAEFBJ010000013">
    <property type="protein sequence ID" value="KAG7536766.1"/>
    <property type="molecule type" value="Genomic_DNA"/>
</dbReference>
<dbReference type="AlphaFoldDB" id="A0A8T1XPH4"/>
<dbReference type="GO" id="GO:0003676">
    <property type="term" value="F:nucleic acid binding"/>
    <property type="evidence" value="ECO:0007669"/>
    <property type="project" value="InterPro"/>
</dbReference>
<dbReference type="PANTHER" id="PTHR34146:SF3">
    <property type="entry name" value="POLYNUCLEOTIDYL TRANSFERASE, RIBONUCLEASE H-LIKE SUPERFAMILY PROTEIN"/>
    <property type="match status" value="1"/>
</dbReference>
<dbReference type="InterPro" id="IPR044730">
    <property type="entry name" value="RNase_H-like_dom_plant"/>
</dbReference>
<evidence type="ECO:0000313" key="3">
    <source>
        <dbReference type="Proteomes" id="UP000694251"/>
    </source>
</evidence>
<name>A0A8T1XPH4_ARASU</name>
<dbReference type="Proteomes" id="UP000694251">
    <property type="component" value="Chromosome 13"/>
</dbReference>
<dbReference type="GO" id="GO:0004523">
    <property type="term" value="F:RNA-DNA hybrid ribonuclease activity"/>
    <property type="evidence" value="ECO:0007669"/>
    <property type="project" value="InterPro"/>
</dbReference>
<dbReference type="Pfam" id="PF13456">
    <property type="entry name" value="RVT_3"/>
    <property type="match status" value="1"/>
</dbReference>
<dbReference type="CDD" id="cd06222">
    <property type="entry name" value="RNase_H_like"/>
    <property type="match status" value="1"/>
</dbReference>
<dbReference type="OrthoDB" id="1091291at2759"/>
<evidence type="ECO:0000313" key="2">
    <source>
        <dbReference type="EMBL" id="KAG7536766.1"/>
    </source>
</evidence>
<dbReference type="PANTHER" id="PTHR34146">
    <property type="entry name" value="POLYNUCLEOTIDYL TRANSFERASE, RIBONUCLEASE H-LIKE SUPERFAMILY PROTEIN-RELATED"/>
    <property type="match status" value="1"/>
</dbReference>
<evidence type="ECO:0000259" key="1">
    <source>
        <dbReference type="Pfam" id="PF13456"/>
    </source>
</evidence>
<proteinExistence type="predicted"/>
<comment type="caution">
    <text evidence="2">The sequence shown here is derived from an EMBL/GenBank/DDBJ whole genome shotgun (WGS) entry which is preliminary data.</text>
</comment>
<organism evidence="2 3">
    <name type="scientific">Arabidopsis suecica</name>
    <name type="common">Swedish thale-cress</name>
    <name type="synonym">Cardaminopsis suecica</name>
    <dbReference type="NCBI Taxonomy" id="45249"/>
    <lineage>
        <taxon>Eukaryota</taxon>
        <taxon>Viridiplantae</taxon>
        <taxon>Streptophyta</taxon>
        <taxon>Embryophyta</taxon>
        <taxon>Tracheophyta</taxon>
        <taxon>Spermatophyta</taxon>
        <taxon>Magnoliopsida</taxon>
        <taxon>eudicotyledons</taxon>
        <taxon>Gunneridae</taxon>
        <taxon>Pentapetalae</taxon>
        <taxon>rosids</taxon>
        <taxon>malvids</taxon>
        <taxon>Brassicales</taxon>
        <taxon>Brassicaceae</taxon>
        <taxon>Camelineae</taxon>
        <taxon>Arabidopsis</taxon>
    </lineage>
</organism>
<accession>A0A8T1XPH4</accession>
<gene>
    <name evidence="2" type="ORF">ISN44_As13g006880</name>
</gene>